<comment type="caution">
    <text evidence="2">The sequence shown here is derived from an EMBL/GenBank/DDBJ whole genome shotgun (WGS) entry which is preliminary data.</text>
</comment>
<keyword evidence="3" id="KW-1185">Reference proteome</keyword>
<dbReference type="EMBL" id="BNJF01000001">
    <property type="protein sequence ID" value="GHO45252.1"/>
    <property type="molecule type" value="Genomic_DNA"/>
</dbReference>
<accession>A0A8J3MQU3</accession>
<dbReference type="Proteomes" id="UP000612362">
    <property type="component" value="Unassembled WGS sequence"/>
</dbReference>
<keyword evidence="1" id="KW-0472">Membrane</keyword>
<sequence length="77" mass="8573">MLYAIIYPAMLVLLFFPKLRTLSYGMVIPLIIVPVASLFFFGSGGAWLALPLAIVVIAFVIRLLLSRHQQRSLRPTG</sequence>
<organism evidence="2 3">
    <name type="scientific">Ktedonospora formicarum</name>
    <dbReference type="NCBI Taxonomy" id="2778364"/>
    <lineage>
        <taxon>Bacteria</taxon>
        <taxon>Bacillati</taxon>
        <taxon>Chloroflexota</taxon>
        <taxon>Ktedonobacteria</taxon>
        <taxon>Ktedonobacterales</taxon>
        <taxon>Ktedonobacteraceae</taxon>
        <taxon>Ktedonospora</taxon>
    </lineage>
</organism>
<proteinExistence type="predicted"/>
<keyword evidence="1" id="KW-1133">Transmembrane helix</keyword>
<reference evidence="2" key="1">
    <citation type="submission" date="2020-10" db="EMBL/GenBank/DDBJ databases">
        <title>Taxonomic study of unclassified bacteria belonging to the class Ktedonobacteria.</title>
        <authorList>
            <person name="Yabe S."/>
            <person name="Wang C.M."/>
            <person name="Zheng Y."/>
            <person name="Sakai Y."/>
            <person name="Cavaletti L."/>
            <person name="Monciardini P."/>
            <person name="Donadio S."/>
        </authorList>
    </citation>
    <scope>NUCLEOTIDE SEQUENCE</scope>
    <source>
        <strain evidence="2">SOSP1-1</strain>
    </source>
</reference>
<keyword evidence="1" id="KW-0812">Transmembrane</keyword>
<protein>
    <submittedName>
        <fullName evidence="2">Uncharacterized protein</fullName>
    </submittedName>
</protein>
<feature type="transmembrane region" description="Helical" evidence="1">
    <location>
        <begin position="21"/>
        <end position="41"/>
    </location>
</feature>
<evidence type="ECO:0000313" key="2">
    <source>
        <dbReference type="EMBL" id="GHO45252.1"/>
    </source>
</evidence>
<evidence type="ECO:0000313" key="3">
    <source>
        <dbReference type="Proteomes" id="UP000612362"/>
    </source>
</evidence>
<dbReference type="RefSeq" id="WP_220194599.1">
    <property type="nucleotide sequence ID" value="NZ_BNJF01000001.1"/>
</dbReference>
<dbReference type="AlphaFoldDB" id="A0A8J3MQU3"/>
<evidence type="ECO:0000256" key="1">
    <source>
        <dbReference type="SAM" id="Phobius"/>
    </source>
</evidence>
<gene>
    <name evidence="2" type="ORF">KSX_34150</name>
</gene>
<feature type="transmembrane region" description="Helical" evidence="1">
    <location>
        <begin position="47"/>
        <end position="65"/>
    </location>
</feature>
<name>A0A8J3MQU3_9CHLR</name>